<keyword evidence="4" id="KW-1185">Reference proteome</keyword>
<comment type="caution">
    <text evidence="2">The sequence shown here is derived from an EMBL/GenBank/DDBJ whole genome shotgun (WGS) entry which is preliminary data.</text>
</comment>
<dbReference type="EMBL" id="BOQM01000044">
    <property type="protein sequence ID" value="GIM87533.1"/>
    <property type="molecule type" value="Genomic_DNA"/>
</dbReference>
<evidence type="ECO:0000313" key="2">
    <source>
        <dbReference type="EMBL" id="TQL36709.1"/>
    </source>
</evidence>
<evidence type="ECO:0000313" key="3">
    <source>
        <dbReference type="Proteomes" id="UP000315983"/>
    </source>
</evidence>
<dbReference type="Proteomes" id="UP000677457">
    <property type="component" value="Unassembled WGS sequence"/>
</dbReference>
<dbReference type="Proteomes" id="UP000315983">
    <property type="component" value="Unassembled WGS sequence"/>
</dbReference>
<gene>
    <name evidence="2" type="ORF">FB564_1819</name>
    <name evidence="1" type="ORF">Sar04_42690</name>
</gene>
<protein>
    <submittedName>
        <fullName evidence="2">Uncharacterized protein</fullName>
    </submittedName>
</protein>
<reference evidence="2 3" key="1">
    <citation type="submission" date="2019-06" db="EMBL/GenBank/DDBJ databases">
        <title>Sequencing the genomes of 1000 actinobacteria strains.</title>
        <authorList>
            <person name="Klenk H.-P."/>
        </authorList>
    </citation>
    <scope>NUCLEOTIDE SEQUENCE [LARGE SCALE GENOMIC DNA]</scope>
    <source>
        <strain evidence="2 3">DSM 44819</strain>
    </source>
</reference>
<dbReference type="RefSeq" id="WP_016813912.1">
    <property type="nucleotide sequence ID" value="NZ_BOQM01000044.1"/>
</dbReference>
<sequence length="147" mass="16271">MPLVFNPNYNKLAVFRQEHQGVNVPGDGFFADVSRKDLQDIIDNTRNSLKKKRTLEPHGNANGATVAQAAALLKAADSRENGRITVVWGIHQDTVNQARGGGLKNYQHFTVLAADGVTNWHLYVDSQMKTITYLTPARGTEVRVENV</sequence>
<reference evidence="1 4" key="2">
    <citation type="submission" date="2021-03" db="EMBL/GenBank/DDBJ databases">
        <title>Whole genome shotgun sequence of Salinispora arenicola NBRC 105043.</title>
        <authorList>
            <person name="Komaki H."/>
            <person name="Tamura T."/>
        </authorList>
    </citation>
    <scope>NUCLEOTIDE SEQUENCE [LARGE SCALE GENOMIC DNA]</scope>
    <source>
        <strain evidence="1 4">NBRC 105043</strain>
    </source>
</reference>
<dbReference type="AlphaFoldDB" id="A0A542XLI5"/>
<evidence type="ECO:0000313" key="1">
    <source>
        <dbReference type="EMBL" id="GIM87533.1"/>
    </source>
</evidence>
<dbReference type="GeneID" id="93771100"/>
<dbReference type="EMBL" id="VFOL01000001">
    <property type="protein sequence ID" value="TQL36709.1"/>
    <property type="molecule type" value="Genomic_DNA"/>
</dbReference>
<accession>A0A542XLI5</accession>
<name>A0A542XLI5_SALAC</name>
<proteinExistence type="predicted"/>
<organism evidence="2 3">
    <name type="scientific">Salinispora arenicola</name>
    <dbReference type="NCBI Taxonomy" id="168697"/>
    <lineage>
        <taxon>Bacteria</taxon>
        <taxon>Bacillati</taxon>
        <taxon>Actinomycetota</taxon>
        <taxon>Actinomycetes</taxon>
        <taxon>Micromonosporales</taxon>
        <taxon>Micromonosporaceae</taxon>
        <taxon>Salinispora</taxon>
    </lineage>
</organism>
<evidence type="ECO:0000313" key="4">
    <source>
        <dbReference type="Proteomes" id="UP000677457"/>
    </source>
</evidence>